<dbReference type="RefSeq" id="WP_013655769.1">
    <property type="nucleotide sequence ID" value="NC_015275.1"/>
</dbReference>
<gene>
    <name evidence="1" type="ordered locus">Clole_0735</name>
</gene>
<sequence>MRFMKCADCQYNSTKYLKGKPEWYCMYFKILCEKVTCENCYDDESTLPNDKEKYD</sequence>
<proteinExistence type="predicted"/>
<dbReference type="Proteomes" id="UP000008467">
    <property type="component" value="Chromosome"/>
</dbReference>
<accession>F2JNX0</accession>
<dbReference type="STRING" id="642492.Clole_0735"/>
<protein>
    <submittedName>
        <fullName evidence="1">Uncharacterized protein</fullName>
    </submittedName>
</protein>
<evidence type="ECO:0000313" key="2">
    <source>
        <dbReference type="Proteomes" id="UP000008467"/>
    </source>
</evidence>
<keyword evidence="2" id="KW-1185">Reference proteome</keyword>
<dbReference type="HOGENOM" id="CLU_3023646_0_0_9"/>
<dbReference type="AlphaFoldDB" id="F2JNX0"/>
<reference evidence="1 2" key="1">
    <citation type="journal article" date="2011" name="J. Bacteriol.">
        <title>Complete genome sequence of the cellulose-degrading bacterium Cellulosilyticum lentocellum.</title>
        <authorList>
            <consortium name="US DOE Joint Genome Institute"/>
            <person name="Miller D.A."/>
            <person name="Suen G."/>
            <person name="Bruce D."/>
            <person name="Copeland A."/>
            <person name="Cheng J.F."/>
            <person name="Detter C."/>
            <person name="Goodwin L.A."/>
            <person name="Han C.S."/>
            <person name="Hauser L.J."/>
            <person name="Land M.L."/>
            <person name="Lapidus A."/>
            <person name="Lucas S."/>
            <person name="Meincke L."/>
            <person name="Pitluck S."/>
            <person name="Tapia R."/>
            <person name="Teshima H."/>
            <person name="Woyke T."/>
            <person name="Fox B.G."/>
            <person name="Angert E.R."/>
            <person name="Currie C.R."/>
        </authorList>
    </citation>
    <scope>NUCLEOTIDE SEQUENCE [LARGE SCALE GENOMIC DNA]</scope>
    <source>
        <strain evidence="2">ATCC 49066 / DSM 5427 / NCIMB 11756 / RHM5</strain>
    </source>
</reference>
<dbReference type="KEGG" id="cle:Clole_0735"/>
<organism evidence="1 2">
    <name type="scientific">Cellulosilyticum lentocellum (strain ATCC 49066 / DSM 5427 / NCIMB 11756 / RHM5)</name>
    <name type="common">Clostridium lentocellum</name>
    <dbReference type="NCBI Taxonomy" id="642492"/>
    <lineage>
        <taxon>Bacteria</taxon>
        <taxon>Bacillati</taxon>
        <taxon>Bacillota</taxon>
        <taxon>Clostridia</taxon>
        <taxon>Lachnospirales</taxon>
        <taxon>Cellulosilyticaceae</taxon>
        <taxon>Cellulosilyticum</taxon>
    </lineage>
</organism>
<name>F2JNX0_CELLD</name>
<dbReference type="EMBL" id="CP002582">
    <property type="protein sequence ID" value="ADZ82468.1"/>
    <property type="molecule type" value="Genomic_DNA"/>
</dbReference>
<evidence type="ECO:0000313" key="1">
    <source>
        <dbReference type="EMBL" id="ADZ82468.1"/>
    </source>
</evidence>